<evidence type="ECO:0000256" key="7">
    <source>
        <dbReference type="SAM" id="Phobius"/>
    </source>
</evidence>
<feature type="region of interest" description="Disordered" evidence="6">
    <location>
        <begin position="387"/>
        <end position="414"/>
    </location>
</feature>
<dbReference type="Gene3D" id="1.10.510.10">
    <property type="entry name" value="Transferase(Phosphotransferase) domain 1"/>
    <property type="match status" value="1"/>
</dbReference>
<sequence length="649" mass="66748">MMPEVGDALGAGYRLLARVGSGAAGEVWRVRDLRDNSERAAKLLRPEHVQDPSLVERFIRERSVLIALRHPNVVEVVDLVVEGGTLAIVMEFVRGGSLRERLAASGPLPAATALAATAAILDALAAAHAMNTVHRDVKPDNILLVEGVDDLGAAVRVSDFGIAHVVADGPRATTGIIGTPEYISPEMLSTGEAGPPSDVYASGILLYELLCGRTPFAGVGNDFAVAYRHVSSQPPPLEVSAALWRALERMLAKNPAERFSAAEAAAALRALAPRVAAVPALARSAPAAAFEEVARPATVLRGVVGGAPDRDEPWGEDAPAPELGTSSQATMIRSVPRRELRAVRAAAVAPPVAGRRRWDKRMILAGIGAVVVLIGAVVVATLPRSGATAPESSREVMSAQQQDRPLPSGLGISRSATYDPDKGALKVVLTYSAQSAPLSGSLLEVLPGADSAANCPAVSWASATGTRNQPSVTGVGATCGWSLAGVHIPAKGSVEVTATVSIALADHKALDSWLASAAAATTSAVSDSGVSGTAYPVQRIRDVQVRTPTRTVSQTALPVTLVPVWSSGADPVNPLFSSPSVGAASAMLDAIAGGVSGVRFSDGCSGAVAVSSDGLTITALSMVPECTLRARVGNFSDVTSTPFAITTRE</sequence>
<dbReference type="AlphaFoldDB" id="A0A2S5Y4S7"/>
<keyword evidence="9" id="KW-0723">Serine/threonine-protein kinase</keyword>
<keyword evidence="2" id="KW-0808">Transferase</keyword>
<keyword evidence="7" id="KW-0472">Membrane</keyword>
<evidence type="ECO:0000256" key="4">
    <source>
        <dbReference type="ARBA" id="ARBA00022777"/>
    </source>
</evidence>
<keyword evidence="7" id="KW-1133">Transmembrane helix</keyword>
<protein>
    <recommendedName>
        <fullName evidence="1">non-specific serine/threonine protein kinase</fullName>
        <ecNumber evidence="1">2.7.11.1</ecNumber>
    </recommendedName>
</protein>
<dbReference type="SMART" id="SM00220">
    <property type="entry name" value="S_TKc"/>
    <property type="match status" value="1"/>
</dbReference>
<evidence type="ECO:0000313" key="9">
    <source>
        <dbReference type="EMBL" id="PPI13743.1"/>
    </source>
</evidence>
<dbReference type="InterPro" id="IPR050660">
    <property type="entry name" value="NEK_Ser/Thr_kinase"/>
</dbReference>
<name>A0A2S5Y4S7_9MICO</name>
<dbReference type="SUPFAM" id="SSF56112">
    <property type="entry name" value="Protein kinase-like (PK-like)"/>
    <property type="match status" value="1"/>
</dbReference>
<evidence type="ECO:0000256" key="6">
    <source>
        <dbReference type="SAM" id="MobiDB-lite"/>
    </source>
</evidence>
<dbReference type="PANTHER" id="PTHR43671">
    <property type="entry name" value="SERINE/THREONINE-PROTEIN KINASE NEK"/>
    <property type="match status" value="1"/>
</dbReference>
<dbReference type="Proteomes" id="UP000237966">
    <property type="component" value="Unassembled WGS sequence"/>
</dbReference>
<keyword evidence="7" id="KW-0812">Transmembrane</keyword>
<feature type="domain" description="Protein kinase" evidence="8">
    <location>
        <begin position="13"/>
        <end position="275"/>
    </location>
</feature>
<dbReference type="PROSITE" id="PS50011">
    <property type="entry name" value="PROTEIN_KINASE_DOM"/>
    <property type="match status" value="1"/>
</dbReference>
<dbReference type="GO" id="GO:0004674">
    <property type="term" value="F:protein serine/threonine kinase activity"/>
    <property type="evidence" value="ECO:0007669"/>
    <property type="project" value="UniProtKB-KW"/>
</dbReference>
<accession>A0A2S5Y4S7</accession>
<dbReference type="OrthoDB" id="9762169at2"/>
<gene>
    <name evidence="9" type="ORF">C5C51_08450</name>
</gene>
<keyword evidence="3" id="KW-0547">Nucleotide-binding</keyword>
<evidence type="ECO:0000256" key="5">
    <source>
        <dbReference type="ARBA" id="ARBA00022840"/>
    </source>
</evidence>
<keyword evidence="5" id="KW-0067">ATP-binding</keyword>
<dbReference type="PANTHER" id="PTHR43671:SF13">
    <property type="entry name" value="SERINE_THREONINE-PROTEIN KINASE NEK2"/>
    <property type="match status" value="1"/>
</dbReference>
<dbReference type="InterPro" id="IPR011009">
    <property type="entry name" value="Kinase-like_dom_sf"/>
</dbReference>
<evidence type="ECO:0000256" key="3">
    <source>
        <dbReference type="ARBA" id="ARBA00022741"/>
    </source>
</evidence>
<evidence type="ECO:0000313" key="10">
    <source>
        <dbReference type="Proteomes" id="UP000237966"/>
    </source>
</evidence>
<evidence type="ECO:0000256" key="2">
    <source>
        <dbReference type="ARBA" id="ARBA00022679"/>
    </source>
</evidence>
<feature type="transmembrane region" description="Helical" evidence="7">
    <location>
        <begin position="363"/>
        <end position="382"/>
    </location>
</feature>
<dbReference type="CDD" id="cd14014">
    <property type="entry name" value="STKc_PknB_like"/>
    <property type="match status" value="1"/>
</dbReference>
<dbReference type="GO" id="GO:0005524">
    <property type="term" value="F:ATP binding"/>
    <property type="evidence" value="ECO:0007669"/>
    <property type="project" value="UniProtKB-KW"/>
</dbReference>
<comment type="caution">
    <text evidence="9">The sequence shown here is derived from an EMBL/GenBank/DDBJ whole genome shotgun (WGS) entry which is preliminary data.</text>
</comment>
<keyword evidence="4 9" id="KW-0418">Kinase</keyword>
<dbReference type="Pfam" id="PF00069">
    <property type="entry name" value="Pkinase"/>
    <property type="match status" value="1"/>
</dbReference>
<feature type="region of interest" description="Disordered" evidence="6">
    <location>
        <begin position="305"/>
        <end position="324"/>
    </location>
</feature>
<dbReference type="EMBL" id="PSWU01000013">
    <property type="protein sequence ID" value="PPI13743.1"/>
    <property type="molecule type" value="Genomic_DNA"/>
</dbReference>
<dbReference type="EC" id="2.7.11.1" evidence="1"/>
<organism evidence="9 10">
    <name type="scientific">Rathayibacter toxicus</name>
    <dbReference type="NCBI Taxonomy" id="145458"/>
    <lineage>
        <taxon>Bacteria</taxon>
        <taxon>Bacillati</taxon>
        <taxon>Actinomycetota</taxon>
        <taxon>Actinomycetes</taxon>
        <taxon>Micrococcales</taxon>
        <taxon>Microbacteriaceae</taxon>
        <taxon>Rathayibacter</taxon>
    </lineage>
</organism>
<evidence type="ECO:0000256" key="1">
    <source>
        <dbReference type="ARBA" id="ARBA00012513"/>
    </source>
</evidence>
<evidence type="ECO:0000259" key="8">
    <source>
        <dbReference type="PROSITE" id="PS50011"/>
    </source>
</evidence>
<dbReference type="Gene3D" id="3.30.200.20">
    <property type="entry name" value="Phosphorylase Kinase, domain 1"/>
    <property type="match status" value="1"/>
</dbReference>
<proteinExistence type="predicted"/>
<reference evidence="9 10" key="1">
    <citation type="submission" date="2018-02" db="EMBL/GenBank/DDBJ databases">
        <title>Bacteriophage NCPPB3778 and a type I-E CRISPR drive the evolution of the US Biological Select Agent, Rathayibacter toxicus.</title>
        <authorList>
            <person name="Davis E.W.II."/>
            <person name="Tabima J.F."/>
            <person name="Weisberg A.J."/>
            <person name="Lopes L.D."/>
            <person name="Wiseman M.S."/>
            <person name="Wiseman M.S."/>
            <person name="Pupko T."/>
            <person name="Belcher M.S."/>
            <person name="Sechler A.J."/>
            <person name="Tancos M.A."/>
            <person name="Schroeder B.K."/>
            <person name="Murray T.D."/>
            <person name="Luster D.G."/>
            <person name="Schneider W.L."/>
            <person name="Rogers E."/>
            <person name="Andreote F.D."/>
            <person name="Grunwald N.J."/>
            <person name="Putnam M.L."/>
            <person name="Chang J.H."/>
        </authorList>
    </citation>
    <scope>NUCLEOTIDE SEQUENCE [LARGE SCALE GENOMIC DNA]</scope>
    <source>
        <strain evidence="9 10">FH99</strain>
    </source>
</reference>
<dbReference type="InterPro" id="IPR000719">
    <property type="entry name" value="Prot_kinase_dom"/>
</dbReference>